<keyword evidence="3" id="KW-1185">Reference proteome</keyword>
<feature type="domain" description="Phlebovirus glycoprotein G2 C-terminal" evidence="1">
    <location>
        <begin position="51"/>
        <end position="138"/>
    </location>
</feature>
<evidence type="ECO:0000259" key="1">
    <source>
        <dbReference type="Pfam" id="PF19019"/>
    </source>
</evidence>
<name>A0A0C2DDK3_9BILA</name>
<reference evidence="2 3" key="1">
    <citation type="submission" date="2013-12" db="EMBL/GenBank/DDBJ databases">
        <title>Draft genome of the parsitic nematode Ancylostoma duodenale.</title>
        <authorList>
            <person name="Mitreva M."/>
        </authorList>
    </citation>
    <scope>NUCLEOTIDE SEQUENCE [LARGE SCALE GENOMIC DNA]</scope>
    <source>
        <strain evidence="2 3">Zhejiang</strain>
    </source>
</reference>
<protein>
    <recommendedName>
        <fullName evidence="1">Phlebovirus glycoprotein G2 C-terminal domain-containing protein</fullName>
    </recommendedName>
</protein>
<sequence length="154" mass="16750">MEALPLPQTSKNFLIFEKDRNIYAKTHVGSALQLHIAAEDLKITTVKHITHCQVERSDLSGCYSCTSGASLTLSCKSDNDEVLANVKCNEQTQVVRCTESGFINNILLMFDTSEILADCTAACPGGIVNFTIKGLLTIKGLVVNERIISQSSVQ</sequence>
<gene>
    <name evidence="2" type="ORF">ANCDUO_01672</name>
</gene>
<dbReference type="AlphaFoldDB" id="A0A0C2DDK3"/>
<dbReference type="Proteomes" id="UP000054047">
    <property type="component" value="Unassembled WGS sequence"/>
</dbReference>
<dbReference type="EMBL" id="KN726496">
    <property type="protein sequence ID" value="KIH67993.1"/>
    <property type="molecule type" value="Genomic_DNA"/>
</dbReference>
<dbReference type="Gene3D" id="2.60.40.3770">
    <property type="match status" value="1"/>
</dbReference>
<dbReference type="OrthoDB" id="5877595at2759"/>
<proteinExistence type="predicted"/>
<dbReference type="Pfam" id="PF19019">
    <property type="entry name" value="Phlebo_G2_C"/>
    <property type="match status" value="1"/>
</dbReference>
<organism evidence="2 3">
    <name type="scientific">Ancylostoma duodenale</name>
    <dbReference type="NCBI Taxonomy" id="51022"/>
    <lineage>
        <taxon>Eukaryota</taxon>
        <taxon>Metazoa</taxon>
        <taxon>Ecdysozoa</taxon>
        <taxon>Nematoda</taxon>
        <taxon>Chromadorea</taxon>
        <taxon>Rhabditida</taxon>
        <taxon>Rhabditina</taxon>
        <taxon>Rhabditomorpha</taxon>
        <taxon>Strongyloidea</taxon>
        <taxon>Ancylostomatidae</taxon>
        <taxon>Ancylostomatinae</taxon>
        <taxon>Ancylostoma</taxon>
    </lineage>
</organism>
<evidence type="ECO:0000313" key="2">
    <source>
        <dbReference type="EMBL" id="KIH67993.1"/>
    </source>
</evidence>
<evidence type="ECO:0000313" key="3">
    <source>
        <dbReference type="Proteomes" id="UP000054047"/>
    </source>
</evidence>
<dbReference type="InterPro" id="IPR043603">
    <property type="entry name" value="Phlebo_G2_C"/>
</dbReference>
<accession>A0A0C2DDK3</accession>